<evidence type="ECO:0000313" key="12">
    <source>
        <dbReference type="EMBL" id="KST66570.1"/>
    </source>
</evidence>
<evidence type="ECO:0000256" key="9">
    <source>
        <dbReference type="PROSITE-ProRule" id="PRU10141"/>
    </source>
</evidence>
<keyword evidence="5" id="KW-0418">Kinase</keyword>
<evidence type="ECO:0000256" key="5">
    <source>
        <dbReference type="ARBA" id="ARBA00022777"/>
    </source>
</evidence>
<comment type="caution">
    <text evidence="12">The sequence shown here is derived from an EMBL/GenBank/DDBJ whole genome shotgun (WGS) entry which is preliminary data.</text>
</comment>
<dbReference type="SUPFAM" id="SSF56112">
    <property type="entry name" value="Protein kinase-like (PK-like)"/>
    <property type="match status" value="1"/>
</dbReference>
<feature type="domain" description="Protein kinase" evidence="11">
    <location>
        <begin position="10"/>
        <end position="275"/>
    </location>
</feature>
<keyword evidence="13" id="KW-1185">Reference proteome</keyword>
<dbReference type="GO" id="GO:0005524">
    <property type="term" value="F:ATP binding"/>
    <property type="evidence" value="ECO:0007669"/>
    <property type="project" value="UniProtKB-UniRule"/>
</dbReference>
<dbReference type="Proteomes" id="UP000053372">
    <property type="component" value="Unassembled WGS sequence"/>
</dbReference>
<dbReference type="InterPro" id="IPR000719">
    <property type="entry name" value="Prot_kinase_dom"/>
</dbReference>
<dbReference type="Pfam" id="PF00069">
    <property type="entry name" value="Pkinase"/>
    <property type="match status" value="1"/>
</dbReference>
<dbReference type="AlphaFoldDB" id="A0A0V7ZQ37"/>
<dbReference type="PANTHER" id="PTHR24363">
    <property type="entry name" value="SERINE/THREONINE PROTEIN KINASE"/>
    <property type="match status" value="1"/>
</dbReference>
<evidence type="ECO:0000256" key="2">
    <source>
        <dbReference type="ARBA" id="ARBA00022527"/>
    </source>
</evidence>
<keyword evidence="10" id="KW-1133">Transmembrane helix</keyword>
<keyword evidence="6 9" id="KW-0067">ATP-binding</keyword>
<gene>
    <name evidence="12" type="ORF">BC008_43400</name>
</gene>
<dbReference type="PROSITE" id="PS00107">
    <property type="entry name" value="PROTEIN_KINASE_ATP"/>
    <property type="match status" value="1"/>
</dbReference>
<evidence type="ECO:0000259" key="11">
    <source>
        <dbReference type="PROSITE" id="PS50011"/>
    </source>
</evidence>
<evidence type="ECO:0000256" key="1">
    <source>
        <dbReference type="ARBA" id="ARBA00012513"/>
    </source>
</evidence>
<evidence type="ECO:0000256" key="6">
    <source>
        <dbReference type="ARBA" id="ARBA00022840"/>
    </source>
</evidence>
<dbReference type="EC" id="2.7.11.1" evidence="1"/>
<keyword evidence="2" id="KW-0723">Serine/threonine-protein kinase</keyword>
<protein>
    <recommendedName>
        <fullName evidence="1">non-specific serine/threonine protein kinase</fullName>
        <ecNumber evidence="1">2.7.11.1</ecNumber>
    </recommendedName>
</protein>
<dbReference type="PANTHER" id="PTHR24363:SF0">
    <property type="entry name" value="SERINE_THREONINE KINASE LIKE DOMAIN CONTAINING 1"/>
    <property type="match status" value="1"/>
</dbReference>
<evidence type="ECO:0000313" key="13">
    <source>
        <dbReference type="Proteomes" id="UP000053372"/>
    </source>
</evidence>
<evidence type="ECO:0000256" key="4">
    <source>
        <dbReference type="ARBA" id="ARBA00022741"/>
    </source>
</evidence>
<evidence type="ECO:0000256" key="10">
    <source>
        <dbReference type="SAM" id="Phobius"/>
    </source>
</evidence>
<comment type="catalytic activity">
    <reaction evidence="7">
        <text>L-threonyl-[protein] + ATP = O-phospho-L-threonyl-[protein] + ADP + H(+)</text>
        <dbReference type="Rhea" id="RHEA:46608"/>
        <dbReference type="Rhea" id="RHEA-COMP:11060"/>
        <dbReference type="Rhea" id="RHEA-COMP:11605"/>
        <dbReference type="ChEBI" id="CHEBI:15378"/>
        <dbReference type="ChEBI" id="CHEBI:30013"/>
        <dbReference type="ChEBI" id="CHEBI:30616"/>
        <dbReference type="ChEBI" id="CHEBI:61977"/>
        <dbReference type="ChEBI" id="CHEBI:456216"/>
        <dbReference type="EC" id="2.7.11.1"/>
    </reaction>
</comment>
<proteinExistence type="predicted"/>
<dbReference type="InterPro" id="IPR011009">
    <property type="entry name" value="Kinase-like_dom_sf"/>
</dbReference>
<comment type="catalytic activity">
    <reaction evidence="8">
        <text>L-seryl-[protein] + ATP = O-phospho-L-seryl-[protein] + ADP + H(+)</text>
        <dbReference type="Rhea" id="RHEA:17989"/>
        <dbReference type="Rhea" id="RHEA-COMP:9863"/>
        <dbReference type="Rhea" id="RHEA-COMP:11604"/>
        <dbReference type="ChEBI" id="CHEBI:15378"/>
        <dbReference type="ChEBI" id="CHEBI:29999"/>
        <dbReference type="ChEBI" id="CHEBI:30616"/>
        <dbReference type="ChEBI" id="CHEBI:83421"/>
        <dbReference type="ChEBI" id="CHEBI:456216"/>
        <dbReference type="EC" id="2.7.11.1"/>
    </reaction>
</comment>
<keyword evidence="3" id="KW-0808">Transferase</keyword>
<dbReference type="OrthoDB" id="468998at2"/>
<evidence type="ECO:0000256" key="3">
    <source>
        <dbReference type="ARBA" id="ARBA00022679"/>
    </source>
</evidence>
<dbReference type="SMART" id="SM00220">
    <property type="entry name" value="S_TKc"/>
    <property type="match status" value="1"/>
</dbReference>
<keyword evidence="10" id="KW-0472">Membrane</keyword>
<reference evidence="12 13" key="1">
    <citation type="journal article" date="2015" name="Genome Announc.">
        <title>Draft Genome of the Euendolithic (true boring) Cyanobacterium Mastigocoleus testarum strain BC008.</title>
        <authorList>
            <person name="Guida B.S."/>
            <person name="Garcia-Pichel F."/>
        </authorList>
    </citation>
    <scope>NUCLEOTIDE SEQUENCE [LARGE SCALE GENOMIC DNA]</scope>
    <source>
        <strain evidence="12 13">BC008</strain>
    </source>
</reference>
<accession>A0A0V7ZQ37</accession>
<organism evidence="12 13">
    <name type="scientific">Mastigocoleus testarum BC008</name>
    <dbReference type="NCBI Taxonomy" id="371196"/>
    <lineage>
        <taxon>Bacteria</taxon>
        <taxon>Bacillati</taxon>
        <taxon>Cyanobacteriota</taxon>
        <taxon>Cyanophyceae</taxon>
        <taxon>Nostocales</taxon>
        <taxon>Hapalosiphonaceae</taxon>
        <taxon>Mastigocoleus</taxon>
    </lineage>
</organism>
<evidence type="ECO:0000256" key="8">
    <source>
        <dbReference type="ARBA" id="ARBA00048679"/>
    </source>
</evidence>
<dbReference type="RefSeq" id="WP_058183813.1">
    <property type="nucleotide sequence ID" value="NZ_LMTZ01000096.1"/>
</dbReference>
<dbReference type="InterPro" id="IPR017441">
    <property type="entry name" value="Protein_kinase_ATP_BS"/>
</dbReference>
<dbReference type="PROSITE" id="PS50011">
    <property type="entry name" value="PROTEIN_KINASE_DOM"/>
    <property type="match status" value="1"/>
</dbReference>
<feature type="binding site" evidence="9">
    <location>
        <position position="42"/>
    </location>
    <ligand>
        <name>ATP</name>
        <dbReference type="ChEBI" id="CHEBI:30616"/>
    </ligand>
</feature>
<keyword evidence="10" id="KW-0812">Transmembrane</keyword>
<keyword evidence="4 9" id="KW-0547">Nucleotide-binding</keyword>
<evidence type="ECO:0000256" key="7">
    <source>
        <dbReference type="ARBA" id="ARBA00047899"/>
    </source>
</evidence>
<dbReference type="EMBL" id="LMTZ01000096">
    <property type="protein sequence ID" value="KST66570.1"/>
    <property type="molecule type" value="Genomic_DNA"/>
</dbReference>
<name>A0A0V7ZQ37_9CYAN</name>
<sequence>MCNKILNKRYKIVRKLGEGGFGETFIAQDTHLPSKPQCVIKKLKTQSTDSFTLETAKRLFDTEAKVLEKLGKHKQIPQLLSYFEENREFYLVQELIVGHELNKELTAGEKKKEQQVIALLIEILEILTFVHDQKVIHRDIKPSNILRRNKDSKLVLIDFGAVKQVSTQRLNSQRFNSQSTVIIRTLGYTAPEQEKGVPQFSSDIYAVGMIAIQALTGRHPKEIDEDIHEIIRNEAQVSPQFAQFLDNMVCSDCARRFYSATDALEALRNLGQPTQLTETATLPPSKCKKISNSNSFGNIQHKSIFIKSLTIAFACAGFFITVYISMLVTIYIRKSNINQYGLEQGNTYHAELKINESNDEN</sequence>
<dbReference type="CDD" id="cd14014">
    <property type="entry name" value="STKc_PknB_like"/>
    <property type="match status" value="1"/>
</dbReference>
<dbReference type="GO" id="GO:0004674">
    <property type="term" value="F:protein serine/threonine kinase activity"/>
    <property type="evidence" value="ECO:0007669"/>
    <property type="project" value="UniProtKB-KW"/>
</dbReference>
<feature type="transmembrane region" description="Helical" evidence="10">
    <location>
        <begin position="309"/>
        <end position="332"/>
    </location>
</feature>
<dbReference type="Gene3D" id="1.10.510.10">
    <property type="entry name" value="Transferase(Phosphotransferase) domain 1"/>
    <property type="match status" value="1"/>
</dbReference>